<dbReference type="Proteomes" id="UP001152607">
    <property type="component" value="Unassembled WGS sequence"/>
</dbReference>
<keyword evidence="2" id="KW-1185">Reference proteome</keyword>
<sequence>MLLSNPTLCSWKCVATTPGRSANTLMFVPTSSDCAPTGLLHFAFVKNSVGGEEHAVDIGTRHLDYIRER</sequence>
<dbReference type="EMBL" id="CAOQHR010000001">
    <property type="protein sequence ID" value="CAI6266780.1"/>
    <property type="molecule type" value="Genomic_DNA"/>
</dbReference>
<evidence type="ECO:0000313" key="1">
    <source>
        <dbReference type="EMBL" id="CAI6266780.1"/>
    </source>
</evidence>
<proteinExistence type="predicted"/>
<comment type="caution">
    <text evidence="1">The sequence shown here is derived from an EMBL/GenBank/DDBJ whole genome shotgun (WGS) entry which is preliminary data.</text>
</comment>
<dbReference type="AlphaFoldDB" id="A0A9W4U3N8"/>
<name>A0A9W4U3N8_9PLEO</name>
<gene>
    <name evidence="1" type="ORF">PDIGIT_LOCUS1565</name>
</gene>
<organism evidence="1 2">
    <name type="scientific">Periconia digitata</name>
    <dbReference type="NCBI Taxonomy" id="1303443"/>
    <lineage>
        <taxon>Eukaryota</taxon>
        <taxon>Fungi</taxon>
        <taxon>Dikarya</taxon>
        <taxon>Ascomycota</taxon>
        <taxon>Pezizomycotina</taxon>
        <taxon>Dothideomycetes</taxon>
        <taxon>Pleosporomycetidae</taxon>
        <taxon>Pleosporales</taxon>
        <taxon>Massarineae</taxon>
        <taxon>Periconiaceae</taxon>
        <taxon>Periconia</taxon>
    </lineage>
</organism>
<protein>
    <submittedName>
        <fullName evidence="1">Uncharacterized protein</fullName>
    </submittedName>
</protein>
<evidence type="ECO:0000313" key="2">
    <source>
        <dbReference type="Proteomes" id="UP001152607"/>
    </source>
</evidence>
<accession>A0A9W4U3N8</accession>
<reference evidence="1" key="1">
    <citation type="submission" date="2023-01" db="EMBL/GenBank/DDBJ databases">
        <authorList>
            <person name="Van Ghelder C."/>
            <person name="Rancurel C."/>
        </authorList>
    </citation>
    <scope>NUCLEOTIDE SEQUENCE</scope>
    <source>
        <strain evidence="1">CNCM I-4278</strain>
    </source>
</reference>